<dbReference type="Proteomes" id="UP000054742">
    <property type="component" value="Unassembled WGS sequence"/>
</dbReference>
<dbReference type="Pfam" id="PF00583">
    <property type="entry name" value="Acetyltransf_1"/>
    <property type="match status" value="1"/>
</dbReference>
<organism evidence="2 3">
    <name type="scientific">Legionella brunensis</name>
    <dbReference type="NCBI Taxonomy" id="29422"/>
    <lineage>
        <taxon>Bacteria</taxon>
        <taxon>Pseudomonadati</taxon>
        <taxon>Pseudomonadota</taxon>
        <taxon>Gammaproteobacteria</taxon>
        <taxon>Legionellales</taxon>
        <taxon>Legionellaceae</taxon>
        <taxon>Legionella</taxon>
    </lineage>
</organism>
<gene>
    <name evidence="2" type="ORF">Lbru_1595</name>
</gene>
<accession>A0A0W0SKF0</accession>
<evidence type="ECO:0000313" key="3">
    <source>
        <dbReference type="Proteomes" id="UP000054742"/>
    </source>
</evidence>
<dbReference type="PATRIC" id="fig|29422.6.peg.1690"/>
<dbReference type="AlphaFoldDB" id="A0A0W0SKF0"/>
<dbReference type="InterPro" id="IPR000182">
    <property type="entry name" value="GNAT_dom"/>
</dbReference>
<dbReference type="InterPro" id="IPR016181">
    <property type="entry name" value="Acyl_CoA_acyltransferase"/>
</dbReference>
<dbReference type="STRING" id="29422.Lbru_1595"/>
<dbReference type="RefSeq" id="WP_058441671.1">
    <property type="nucleotide sequence ID" value="NZ_CAAAHU010000034.1"/>
</dbReference>
<proteinExistence type="predicted"/>
<protein>
    <submittedName>
        <fullName evidence="2">Acyl-CoA N-acyltransferase</fullName>
    </submittedName>
</protein>
<dbReference type="CDD" id="cd04301">
    <property type="entry name" value="NAT_SF"/>
    <property type="match status" value="1"/>
</dbReference>
<feature type="domain" description="N-acetyltransferase" evidence="1">
    <location>
        <begin position="8"/>
        <end position="169"/>
    </location>
</feature>
<evidence type="ECO:0000259" key="1">
    <source>
        <dbReference type="PROSITE" id="PS51186"/>
    </source>
</evidence>
<dbReference type="PROSITE" id="PS51186">
    <property type="entry name" value="GNAT"/>
    <property type="match status" value="1"/>
</dbReference>
<reference evidence="2 3" key="1">
    <citation type="submission" date="2015-11" db="EMBL/GenBank/DDBJ databases">
        <title>Genomic analysis of 38 Legionella species identifies large and diverse effector repertoires.</title>
        <authorList>
            <person name="Burstein D."/>
            <person name="Amaro F."/>
            <person name="Zusman T."/>
            <person name="Lifshitz Z."/>
            <person name="Cohen O."/>
            <person name="Gilbert J.A."/>
            <person name="Pupko T."/>
            <person name="Shuman H.A."/>
            <person name="Segal G."/>
        </authorList>
    </citation>
    <scope>NUCLEOTIDE SEQUENCE [LARGE SCALE GENOMIC DNA]</scope>
    <source>
        <strain evidence="2 3">ATCC 43878</strain>
    </source>
</reference>
<dbReference type="GO" id="GO:0016747">
    <property type="term" value="F:acyltransferase activity, transferring groups other than amino-acyl groups"/>
    <property type="evidence" value="ECO:0007669"/>
    <property type="project" value="InterPro"/>
</dbReference>
<keyword evidence="2" id="KW-0808">Transferase</keyword>
<dbReference type="OrthoDB" id="9803772at2"/>
<comment type="caution">
    <text evidence="2">The sequence shown here is derived from an EMBL/GenBank/DDBJ whole genome shotgun (WGS) entry which is preliminary data.</text>
</comment>
<dbReference type="SUPFAM" id="SSF55729">
    <property type="entry name" value="Acyl-CoA N-acyltransferases (Nat)"/>
    <property type="match status" value="1"/>
</dbReference>
<keyword evidence="2" id="KW-0012">Acyltransferase</keyword>
<dbReference type="Gene3D" id="3.40.630.30">
    <property type="match status" value="1"/>
</dbReference>
<dbReference type="EMBL" id="LNXV01000012">
    <property type="protein sequence ID" value="KTC83846.1"/>
    <property type="molecule type" value="Genomic_DNA"/>
</dbReference>
<evidence type="ECO:0000313" key="2">
    <source>
        <dbReference type="EMBL" id="KTC83846.1"/>
    </source>
</evidence>
<keyword evidence="3" id="KW-1185">Reference proteome</keyword>
<name>A0A0W0SKF0_9GAMM</name>
<sequence>MNKSITEISIKTLDLSDIPVIVDAFHKINWQKPASLFNSYYQEQRKSERIIWLAYLGGELTGYITLKWVSHYEPFAKLNIPEIMDLNVLPNFRKFGIGSKLLQIAEEKAISRGNIVGIGVGLYGGSDGGYGPAQRLYVKRGYIPDGLGVTYDYQLAVPGQAYSLDDDLILWLTKNLK</sequence>